<dbReference type="InterPro" id="IPR010816">
    <property type="entry name" value="Het-C"/>
</dbReference>
<name>A0AAN7PQ18_9EURO</name>
<sequence>MALTATQFTLLCVIGIILLARPAHAFGAGNIGSTSKIEGENWRHGDLEDILLTLVASKAMGGKKFSKLDVKRVYFGNWLRDYSQAVDVGTVKNVSAEAIRIVLWILGFMSFGYGTKEFEVTTERLGCYRPEEHIDNPKDYADNEDARDYDPRLRGPIDERRELAIDPELGLKAYIASENLGIDTSAGLVRKLFGRCIELGRMYGRNKNKADLHEALRLLGTGCHCLEDFSAHSNFVELALIELGERDVFPHVGRNCAVRLRGARSPVYPLVTGTFGGVDFLHSVTGEFDDKVTQSEIQELQGTLQNAQSQGGDTSALQDLLNKLPDGVFGGKDEAGKADELKMNAAQNQMQQTRVTPRQPEEWLQYIQEAQRQIYPIIEWHDEIPIIPDIIEGVQEQVNMFVFSLIAPFMLPIINQIKNELNTGSSTIIQSSLDKQHIVFSDDDSSDPTHSMLSKDHFSNVLNEPAGKIAGQVLKWVVPQIVQAWDDERIDVNQTLNRIIRGVFHHPALRRVGDDGAADGRALMFGIVERWWSEKSEREKDGLRDQLSRDGVEEGRNHKPGVKDHGHGSAKKIGMPNAFTIEHPGAPGGLGNLGSAGFVGVPGGNQATQQIGQFAGEAVGGGALGDIVGGLTGGLASAVSAGVMQGISGETPQTYGRNNRGDEDQYSGRPTSGNYGQPQYGRTDNRQGGYSQQSPRRGGGYSESRQEQQYSGGYGSESRRFDPSDTSSSGHRVFQSSNVDRNEHGVPTNVAPGYGSQRLQHVRDDDNNTSSYGRRRNDDDDNQERTSYGRRQGRGDDDDDNVRSSYGRRNDDDDDNTRSSYGRRTDESEGYGRRTDTESHNQGGYGRQTESSGYGSTRTRRDNDDDGNETFGSGGHGARRQQPGSTGYGRREESGYESNTRYGQQDESYSSSGFGGGRSRTDEYDSNSGIGGGYGRSEGYGTQRSEGYSGREDRSEQYGGRSGGYGESESYGQSGGYGGRRRGGDDDDDNERIHPGGFPQDDDDDNERRGYGGNQYGRQEGYGSRRRDYDD</sequence>
<feature type="signal peptide" evidence="2">
    <location>
        <begin position="1"/>
        <end position="25"/>
    </location>
</feature>
<organism evidence="3 4">
    <name type="scientific">Lithohypha guttulata</name>
    <dbReference type="NCBI Taxonomy" id="1690604"/>
    <lineage>
        <taxon>Eukaryota</taxon>
        <taxon>Fungi</taxon>
        <taxon>Dikarya</taxon>
        <taxon>Ascomycota</taxon>
        <taxon>Pezizomycotina</taxon>
        <taxon>Eurotiomycetes</taxon>
        <taxon>Chaetothyriomycetidae</taxon>
        <taxon>Chaetothyriales</taxon>
        <taxon>Trichomeriaceae</taxon>
        <taxon>Lithohypha</taxon>
    </lineage>
</organism>
<gene>
    <name evidence="3" type="ORF">LTR05_008612</name>
</gene>
<dbReference type="InterPro" id="IPR052577">
    <property type="entry name" value="VWA7"/>
</dbReference>
<protein>
    <recommendedName>
        <fullName evidence="5">Het-C-domain-containing protein</fullName>
    </recommendedName>
</protein>
<comment type="caution">
    <text evidence="3">The sequence shown here is derived from an EMBL/GenBank/DDBJ whole genome shotgun (WGS) entry which is preliminary data.</text>
</comment>
<dbReference type="EMBL" id="JAVRRJ010000015">
    <property type="protein sequence ID" value="KAK5080365.1"/>
    <property type="molecule type" value="Genomic_DNA"/>
</dbReference>
<evidence type="ECO:0008006" key="5">
    <source>
        <dbReference type="Google" id="ProtNLM"/>
    </source>
</evidence>
<dbReference type="Pfam" id="PF07217">
    <property type="entry name" value="Het-C"/>
    <property type="match status" value="1"/>
</dbReference>
<evidence type="ECO:0000256" key="1">
    <source>
        <dbReference type="SAM" id="MobiDB-lite"/>
    </source>
</evidence>
<feature type="chain" id="PRO_5042907020" description="Het-C-domain-containing protein" evidence="2">
    <location>
        <begin position="26"/>
        <end position="1031"/>
    </location>
</feature>
<feature type="compositionally biased region" description="Polar residues" evidence="1">
    <location>
        <begin position="668"/>
        <end position="695"/>
    </location>
</feature>
<feature type="compositionally biased region" description="Polar residues" evidence="1">
    <location>
        <begin position="896"/>
        <end position="909"/>
    </location>
</feature>
<feature type="compositionally biased region" description="Gly residues" evidence="1">
    <location>
        <begin position="929"/>
        <end position="938"/>
    </location>
</feature>
<keyword evidence="4" id="KW-1185">Reference proteome</keyword>
<reference evidence="3 4" key="1">
    <citation type="submission" date="2023-08" db="EMBL/GenBank/DDBJ databases">
        <title>Black Yeasts Isolated from many extreme environments.</title>
        <authorList>
            <person name="Coleine C."/>
            <person name="Stajich J.E."/>
            <person name="Selbmann L."/>
        </authorList>
    </citation>
    <scope>NUCLEOTIDE SEQUENCE [LARGE SCALE GENOMIC DNA]</scope>
    <source>
        <strain evidence="3 4">CCFEE 5910</strain>
    </source>
</reference>
<feature type="compositionally biased region" description="Polar residues" evidence="1">
    <location>
        <begin position="724"/>
        <end position="739"/>
    </location>
</feature>
<dbReference type="PANTHER" id="PTHR14905">
    <property type="entry name" value="NG37"/>
    <property type="match status" value="1"/>
</dbReference>
<dbReference type="Proteomes" id="UP001309876">
    <property type="component" value="Unassembled WGS sequence"/>
</dbReference>
<proteinExistence type="predicted"/>
<feature type="compositionally biased region" description="Basic and acidic residues" evidence="1">
    <location>
        <begin position="538"/>
        <end position="567"/>
    </location>
</feature>
<dbReference type="AlphaFoldDB" id="A0AAN7PQ18"/>
<dbReference type="PANTHER" id="PTHR14905:SF11">
    <property type="entry name" value="TINC (EUROFUNG)"/>
    <property type="match status" value="1"/>
</dbReference>
<feature type="region of interest" description="Disordered" evidence="1">
    <location>
        <begin position="538"/>
        <end position="583"/>
    </location>
</feature>
<evidence type="ECO:0000313" key="3">
    <source>
        <dbReference type="EMBL" id="KAK5080365.1"/>
    </source>
</evidence>
<evidence type="ECO:0000313" key="4">
    <source>
        <dbReference type="Proteomes" id="UP001309876"/>
    </source>
</evidence>
<feature type="compositionally biased region" description="Basic and acidic residues" evidence="1">
    <location>
        <begin position="823"/>
        <end position="839"/>
    </location>
</feature>
<evidence type="ECO:0000256" key="2">
    <source>
        <dbReference type="SAM" id="SignalP"/>
    </source>
</evidence>
<keyword evidence="2" id="KW-0732">Signal</keyword>
<accession>A0AAN7PQ18</accession>
<feature type="region of interest" description="Disordered" evidence="1">
    <location>
        <begin position="649"/>
        <end position="1031"/>
    </location>
</feature>